<dbReference type="RefSeq" id="WP_123104959.1">
    <property type="nucleotide sequence ID" value="NZ_RIBZ01000331.1"/>
</dbReference>
<dbReference type="EMBL" id="RIBZ01000331">
    <property type="protein sequence ID" value="RNG17657.1"/>
    <property type="molecule type" value="Genomic_DNA"/>
</dbReference>
<organism evidence="2 3">
    <name type="scientific">Streptomyces botrytidirepellens</name>
    <dbReference type="NCBI Taxonomy" id="2486417"/>
    <lineage>
        <taxon>Bacteria</taxon>
        <taxon>Bacillati</taxon>
        <taxon>Actinomycetota</taxon>
        <taxon>Actinomycetes</taxon>
        <taxon>Kitasatosporales</taxon>
        <taxon>Streptomycetaceae</taxon>
        <taxon>Streptomyces</taxon>
    </lineage>
</organism>
<reference evidence="2 3" key="1">
    <citation type="submission" date="2018-11" db="EMBL/GenBank/DDBJ databases">
        <title>The Potential of Streptomyces as Biocontrol Agents against the Tomato grey mould, Botrytis cinerea (Gray mold) Frontiers in Microbiology.</title>
        <authorList>
            <person name="Li D."/>
        </authorList>
    </citation>
    <scope>NUCLEOTIDE SEQUENCE [LARGE SCALE GENOMIC DNA]</scope>
    <source>
        <strain evidence="2 3">NEAU-LD23</strain>
    </source>
</reference>
<sequence>MSTPASDLTDLIARLEEQERRLRLPSLGNDDAWRLGCLIAELAEGRGAAVTIGVRRNGQRLFHRALPGTSADNDAWLERKCRVVDRYAASSYLVGTRFRAKGTTFEESSRLDPDRYAAHGGAFPLHVTGTGVIGTVAVSGLPQAEDHALVVDALERFLAIRP</sequence>
<dbReference type="AlphaFoldDB" id="A0A3M8VL03"/>
<comment type="caution">
    <text evidence="2">The sequence shown here is derived from an EMBL/GenBank/DDBJ whole genome shotgun (WGS) entry which is preliminary data.</text>
</comment>
<accession>A0A3M8VL03</accession>
<dbReference type="Gene3D" id="3.30.450.150">
    <property type="entry name" value="Haem-degrading domain"/>
    <property type="match status" value="1"/>
</dbReference>
<dbReference type="HAMAP" id="MF_00761">
    <property type="entry name" value="UPF0303"/>
    <property type="match status" value="1"/>
</dbReference>
<dbReference type="InterPro" id="IPR005624">
    <property type="entry name" value="PduO/GlcC-like"/>
</dbReference>
<evidence type="ECO:0000313" key="2">
    <source>
        <dbReference type="EMBL" id="RNG17657.1"/>
    </source>
</evidence>
<proteinExistence type="inferred from homology"/>
<dbReference type="PANTHER" id="PTHR28255:SF1">
    <property type="entry name" value="UPF0303 PROTEIN YBR137W"/>
    <property type="match status" value="1"/>
</dbReference>
<evidence type="ECO:0000256" key="1">
    <source>
        <dbReference type="HAMAP-Rule" id="MF_00761"/>
    </source>
</evidence>
<keyword evidence="3" id="KW-1185">Reference proteome</keyword>
<dbReference type="InterPro" id="IPR038084">
    <property type="entry name" value="PduO/GlcC-like_sf"/>
</dbReference>
<evidence type="ECO:0000313" key="3">
    <source>
        <dbReference type="Proteomes" id="UP000275401"/>
    </source>
</evidence>
<dbReference type="SUPFAM" id="SSF143744">
    <property type="entry name" value="GlcG-like"/>
    <property type="match status" value="1"/>
</dbReference>
<dbReference type="NCBIfam" id="NF002696">
    <property type="entry name" value="PRK02487.1-5"/>
    <property type="match status" value="1"/>
</dbReference>
<dbReference type="Pfam" id="PF03928">
    <property type="entry name" value="HbpS-like"/>
    <property type="match status" value="1"/>
</dbReference>
<name>A0A3M8VL03_9ACTN</name>
<dbReference type="InterPro" id="IPR010371">
    <property type="entry name" value="YBR137W-like"/>
</dbReference>
<comment type="similarity">
    <text evidence="1">Belongs to the UPF0303 family.</text>
</comment>
<dbReference type="PIRSF" id="PIRSF008757">
    <property type="entry name" value="UCP008757"/>
    <property type="match status" value="1"/>
</dbReference>
<gene>
    <name evidence="2" type="ORF">EEJ42_30240</name>
</gene>
<dbReference type="PANTHER" id="PTHR28255">
    <property type="match status" value="1"/>
</dbReference>
<dbReference type="Proteomes" id="UP000275401">
    <property type="component" value="Unassembled WGS sequence"/>
</dbReference>
<protein>
    <recommendedName>
        <fullName evidence="1">UPF0303 protein EEJ42_30240</fullName>
    </recommendedName>
</protein>